<dbReference type="EMBL" id="HACA01029085">
    <property type="protein sequence ID" value="CDW46446.1"/>
    <property type="molecule type" value="Transcribed_RNA"/>
</dbReference>
<feature type="non-terminal residue" evidence="1">
    <location>
        <position position="1"/>
    </location>
</feature>
<sequence>YFYGSFIKRHNNRIKDSIRINENSHPPSTAPSLKFLSILLIRVLQCA</sequence>
<proteinExistence type="predicted"/>
<organism evidence="1">
    <name type="scientific">Lepeophtheirus salmonis</name>
    <name type="common">Salmon louse</name>
    <name type="synonym">Caligus salmonis</name>
    <dbReference type="NCBI Taxonomy" id="72036"/>
    <lineage>
        <taxon>Eukaryota</taxon>
        <taxon>Metazoa</taxon>
        <taxon>Ecdysozoa</taxon>
        <taxon>Arthropoda</taxon>
        <taxon>Crustacea</taxon>
        <taxon>Multicrustacea</taxon>
        <taxon>Hexanauplia</taxon>
        <taxon>Copepoda</taxon>
        <taxon>Siphonostomatoida</taxon>
        <taxon>Caligidae</taxon>
        <taxon>Lepeophtheirus</taxon>
    </lineage>
</organism>
<dbReference type="AlphaFoldDB" id="A0A0K2V949"/>
<reference evidence="1" key="1">
    <citation type="submission" date="2014-05" db="EMBL/GenBank/DDBJ databases">
        <authorList>
            <person name="Chronopoulou M."/>
        </authorList>
    </citation>
    <scope>NUCLEOTIDE SEQUENCE</scope>
    <source>
        <tissue evidence="1">Whole organism</tissue>
    </source>
</reference>
<accession>A0A0K2V949</accession>
<protein>
    <submittedName>
        <fullName evidence="1">Uncharacterized protein</fullName>
    </submittedName>
</protein>
<name>A0A0K2V949_LEPSM</name>
<evidence type="ECO:0000313" key="1">
    <source>
        <dbReference type="EMBL" id="CDW46446.1"/>
    </source>
</evidence>